<comment type="caution">
    <text evidence="2">The sequence shown here is derived from an EMBL/GenBank/DDBJ whole genome shotgun (WGS) entry which is preliminary data.</text>
</comment>
<feature type="region of interest" description="Disordered" evidence="1">
    <location>
        <begin position="22"/>
        <end position="91"/>
    </location>
</feature>
<dbReference type="PANTHER" id="PTHR33130:SF40">
    <property type="entry name" value="CHROMOGRANIN (DUF1639)"/>
    <property type="match status" value="1"/>
</dbReference>
<organism evidence="2 3">
    <name type="scientific">Escallonia rubra</name>
    <dbReference type="NCBI Taxonomy" id="112253"/>
    <lineage>
        <taxon>Eukaryota</taxon>
        <taxon>Viridiplantae</taxon>
        <taxon>Streptophyta</taxon>
        <taxon>Embryophyta</taxon>
        <taxon>Tracheophyta</taxon>
        <taxon>Spermatophyta</taxon>
        <taxon>Magnoliopsida</taxon>
        <taxon>eudicotyledons</taxon>
        <taxon>Gunneridae</taxon>
        <taxon>Pentapetalae</taxon>
        <taxon>asterids</taxon>
        <taxon>campanulids</taxon>
        <taxon>Escalloniales</taxon>
        <taxon>Escalloniaceae</taxon>
        <taxon>Escallonia</taxon>
    </lineage>
</organism>
<name>A0AA88R3B9_9ASTE</name>
<dbReference type="Proteomes" id="UP001187471">
    <property type="component" value="Unassembled WGS sequence"/>
</dbReference>
<reference evidence="2" key="1">
    <citation type="submission" date="2022-12" db="EMBL/GenBank/DDBJ databases">
        <title>Draft genome assemblies for two species of Escallonia (Escalloniales).</title>
        <authorList>
            <person name="Chanderbali A."/>
            <person name="Dervinis C."/>
            <person name="Anghel I."/>
            <person name="Soltis D."/>
            <person name="Soltis P."/>
            <person name="Zapata F."/>
        </authorList>
    </citation>
    <scope>NUCLEOTIDE SEQUENCE</scope>
    <source>
        <strain evidence="2">UCBG92.1500</strain>
        <tissue evidence="2">Leaf</tissue>
    </source>
</reference>
<gene>
    <name evidence="2" type="ORF">RJ640_012900</name>
</gene>
<dbReference type="InterPro" id="IPR012438">
    <property type="entry name" value="DUF1639"/>
</dbReference>
<protein>
    <submittedName>
        <fullName evidence="2">Uncharacterized protein</fullName>
    </submittedName>
</protein>
<evidence type="ECO:0000256" key="1">
    <source>
        <dbReference type="SAM" id="MobiDB-lite"/>
    </source>
</evidence>
<keyword evidence="3" id="KW-1185">Reference proteome</keyword>
<feature type="compositionally biased region" description="Polar residues" evidence="1">
    <location>
        <begin position="52"/>
        <end position="66"/>
    </location>
</feature>
<proteinExistence type="predicted"/>
<dbReference type="PANTHER" id="PTHR33130">
    <property type="entry name" value="PUTATIVE (DUF1639)-RELATED"/>
    <property type="match status" value="1"/>
</dbReference>
<accession>A0AA88R3B9</accession>
<evidence type="ECO:0000313" key="3">
    <source>
        <dbReference type="Proteomes" id="UP001187471"/>
    </source>
</evidence>
<dbReference type="EMBL" id="JAVXUO010001499">
    <property type="protein sequence ID" value="KAK2981618.1"/>
    <property type="molecule type" value="Genomic_DNA"/>
</dbReference>
<dbReference type="Pfam" id="PF07797">
    <property type="entry name" value="DUF1639"/>
    <property type="match status" value="1"/>
</dbReference>
<sequence>METAPVKSRALHNFFLPDWNSCYRCPRTSPPPPPHHRSPFDSGLDSEPENPSAHTPGTRSLQNQQQPERDVSKAGDDAGGSQARGRNLRPKKVVAKVGGSFEIYGAAAAVRKKESVAKSRRLRGEGEEKTKFWISLSREEIEEDVYALTGSKPGRRPRKRPKNVQKLLDNVFPGLYLGGLTADSYRYIDALVYTAKVSCTMSRMDVLGQRPTTLVNGSLEKLEQALVFDFHGSAWTW</sequence>
<feature type="compositionally biased region" description="Basic and acidic residues" evidence="1">
    <location>
        <begin position="67"/>
        <end position="76"/>
    </location>
</feature>
<evidence type="ECO:0000313" key="2">
    <source>
        <dbReference type="EMBL" id="KAK2981618.1"/>
    </source>
</evidence>
<dbReference type="AlphaFoldDB" id="A0AA88R3B9"/>